<evidence type="ECO:0000256" key="7">
    <source>
        <dbReference type="ARBA" id="ARBA00022741"/>
    </source>
</evidence>
<feature type="domain" description="Mur ligase C-terminal" evidence="16">
    <location>
        <begin position="324"/>
        <end position="453"/>
    </location>
</feature>
<proteinExistence type="inferred from homology"/>
<comment type="pathway">
    <text evidence="2 14">Cell wall biogenesis; peptidoglycan biosynthesis.</text>
</comment>
<dbReference type="GO" id="GO:0071555">
    <property type="term" value="P:cell wall organization"/>
    <property type="evidence" value="ECO:0007669"/>
    <property type="project" value="UniProtKB-KW"/>
</dbReference>
<dbReference type="InterPro" id="IPR036565">
    <property type="entry name" value="Mur-like_cat_sf"/>
</dbReference>
<name>C0EYI9_9FIRM</name>
<dbReference type="GO" id="GO:0005737">
    <property type="term" value="C:cytoplasm"/>
    <property type="evidence" value="ECO:0007669"/>
    <property type="project" value="UniProtKB-SubCell"/>
</dbReference>
<dbReference type="SUPFAM" id="SSF53623">
    <property type="entry name" value="MurD-like peptide ligases, catalytic domain"/>
    <property type="match status" value="1"/>
</dbReference>
<keyword evidence="5 14" id="KW-0436">Ligase</keyword>
<dbReference type="InterPro" id="IPR005758">
    <property type="entry name" value="UDP-N-AcMur_Ala_ligase_MurC"/>
</dbReference>
<keyword evidence="12 14" id="KW-0961">Cell wall biogenesis/degradation</keyword>
<feature type="domain" description="Mur ligase N-terminal catalytic" evidence="15">
    <location>
        <begin position="17"/>
        <end position="116"/>
    </location>
</feature>
<dbReference type="Gene3D" id="3.90.190.20">
    <property type="entry name" value="Mur ligase, C-terminal domain"/>
    <property type="match status" value="1"/>
</dbReference>
<evidence type="ECO:0000313" key="18">
    <source>
        <dbReference type="EMBL" id="EEG35742.1"/>
    </source>
</evidence>
<sequence length="466" mass="51275">MALEGNMYTIDFQKPIHVHFIGIGGISMSGLAEILLNRHFTVTGSDMQASDMTKHLEETGAKVVIGQKAENITDDIDLVVYTAAIHESNEEFAAAKNKGIPMMTRAALLGQIMANFAKSIAVAGTHGKTTTTSMLTHILLQADTDPTVSVGGMLDRIGGNIRVGHSDLFLTEACEYTNSFLEFYPLYSIILNVEEDHMDFFKDIEDIKNSFHKFASQTADDGLIIINGDMGHTDFILNGLSQKHVTFGLNPDNDYTAADITFDKEGNASYNLIAHGQEKGRITLKVKGRHNVMNSLAAIACTEAIGLPLDAIRKGLLSFGGTHRRFEYKGSLGDVTVIDDYAHHPTEIRATLSAAKDYPHDELWVIFQPHTYTRTKAFLPEFAKALEQADHIVLADIYAAREVDTGEVSSKDVMKLLQEDGQDVHYFPSFEEIKDFVKAHVKGHDLLITMGAGNVVEIGEELLAEK</sequence>
<evidence type="ECO:0000256" key="9">
    <source>
        <dbReference type="ARBA" id="ARBA00022960"/>
    </source>
</evidence>
<gene>
    <name evidence="14 18" type="primary">murC</name>
    <name evidence="18" type="ORF">EUBHAL_02493</name>
</gene>
<dbReference type="GO" id="GO:0008360">
    <property type="term" value="P:regulation of cell shape"/>
    <property type="evidence" value="ECO:0007669"/>
    <property type="project" value="UniProtKB-KW"/>
</dbReference>
<comment type="catalytic activity">
    <reaction evidence="13 14">
        <text>UDP-N-acetyl-alpha-D-muramate + L-alanine + ATP = UDP-N-acetyl-alpha-D-muramoyl-L-alanine + ADP + phosphate + H(+)</text>
        <dbReference type="Rhea" id="RHEA:23372"/>
        <dbReference type="ChEBI" id="CHEBI:15378"/>
        <dbReference type="ChEBI" id="CHEBI:30616"/>
        <dbReference type="ChEBI" id="CHEBI:43474"/>
        <dbReference type="ChEBI" id="CHEBI:57972"/>
        <dbReference type="ChEBI" id="CHEBI:70757"/>
        <dbReference type="ChEBI" id="CHEBI:83898"/>
        <dbReference type="ChEBI" id="CHEBI:456216"/>
        <dbReference type="EC" id="6.3.2.8"/>
    </reaction>
</comment>
<dbReference type="SUPFAM" id="SSF53244">
    <property type="entry name" value="MurD-like peptide ligases, peptide-binding domain"/>
    <property type="match status" value="1"/>
</dbReference>
<keyword evidence="10 14" id="KW-0573">Peptidoglycan synthesis</keyword>
<keyword evidence="6 14" id="KW-0132">Cell division</keyword>
<evidence type="ECO:0000256" key="14">
    <source>
        <dbReference type="HAMAP-Rule" id="MF_00046"/>
    </source>
</evidence>
<dbReference type="NCBIfam" id="TIGR01082">
    <property type="entry name" value="murC"/>
    <property type="match status" value="1"/>
</dbReference>
<dbReference type="EC" id="6.3.2.8" evidence="3 14"/>
<dbReference type="AlphaFoldDB" id="C0EYI9"/>
<keyword evidence="9 14" id="KW-0133">Cell shape</keyword>
<organism evidence="18 19">
    <name type="scientific">Anaerobutyricum hallii DSM 3353</name>
    <dbReference type="NCBI Taxonomy" id="411469"/>
    <lineage>
        <taxon>Bacteria</taxon>
        <taxon>Bacillati</taxon>
        <taxon>Bacillota</taxon>
        <taxon>Clostridia</taxon>
        <taxon>Lachnospirales</taxon>
        <taxon>Lachnospiraceae</taxon>
        <taxon>Anaerobutyricum</taxon>
    </lineage>
</organism>
<dbReference type="eggNOG" id="COG0773">
    <property type="taxonomic scope" value="Bacteria"/>
</dbReference>
<dbReference type="SUPFAM" id="SSF51984">
    <property type="entry name" value="MurCD N-terminal domain"/>
    <property type="match status" value="1"/>
</dbReference>
<dbReference type="InterPro" id="IPR036615">
    <property type="entry name" value="Mur_ligase_C_dom_sf"/>
</dbReference>
<comment type="function">
    <text evidence="14">Cell wall formation.</text>
</comment>
<keyword evidence="11 14" id="KW-0131">Cell cycle</keyword>
<keyword evidence="7 14" id="KW-0547">Nucleotide-binding</keyword>
<comment type="similarity">
    <text evidence="14">Belongs to the MurCDEF family.</text>
</comment>
<evidence type="ECO:0000256" key="1">
    <source>
        <dbReference type="ARBA" id="ARBA00004496"/>
    </source>
</evidence>
<evidence type="ECO:0000256" key="5">
    <source>
        <dbReference type="ARBA" id="ARBA00022598"/>
    </source>
</evidence>
<protein>
    <recommendedName>
        <fullName evidence="3 14">UDP-N-acetylmuramate--L-alanine ligase</fullName>
        <ecNumber evidence="3 14">6.3.2.8</ecNumber>
    </recommendedName>
    <alternativeName>
        <fullName evidence="14">UDP-N-acetylmuramoyl-L-alanine synthetase</fullName>
    </alternativeName>
</protein>
<dbReference type="EMBL" id="ACEP01000106">
    <property type="protein sequence ID" value="EEG35742.1"/>
    <property type="molecule type" value="Genomic_DNA"/>
</dbReference>
<evidence type="ECO:0000256" key="11">
    <source>
        <dbReference type="ARBA" id="ARBA00023306"/>
    </source>
</evidence>
<dbReference type="GO" id="GO:0051301">
    <property type="term" value="P:cell division"/>
    <property type="evidence" value="ECO:0007669"/>
    <property type="project" value="UniProtKB-KW"/>
</dbReference>
<reference evidence="18 19" key="2">
    <citation type="submission" date="2009-02" db="EMBL/GenBank/DDBJ databases">
        <title>Draft genome sequence of Eubacterium hallii (DSM 3353).</title>
        <authorList>
            <person name="Sudarsanam P."/>
            <person name="Ley R."/>
            <person name="Guruge J."/>
            <person name="Turnbaugh P.J."/>
            <person name="Mahowald M."/>
            <person name="Liep D."/>
            <person name="Gordon J."/>
        </authorList>
    </citation>
    <scope>NUCLEOTIDE SEQUENCE [LARGE SCALE GENOMIC DNA]</scope>
    <source>
        <strain evidence="18 19">DSM 3353</strain>
    </source>
</reference>
<dbReference type="HAMAP" id="MF_00046">
    <property type="entry name" value="MurC"/>
    <property type="match status" value="1"/>
</dbReference>
<dbReference type="Gene3D" id="3.40.50.720">
    <property type="entry name" value="NAD(P)-binding Rossmann-like Domain"/>
    <property type="match status" value="1"/>
</dbReference>
<evidence type="ECO:0000256" key="10">
    <source>
        <dbReference type="ARBA" id="ARBA00022984"/>
    </source>
</evidence>
<dbReference type="GO" id="GO:0008763">
    <property type="term" value="F:UDP-N-acetylmuramate-L-alanine ligase activity"/>
    <property type="evidence" value="ECO:0007669"/>
    <property type="project" value="UniProtKB-UniRule"/>
</dbReference>
<evidence type="ECO:0000256" key="12">
    <source>
        <dbReference type="ARBA" id="ARBA00023316"/>
    </source>
</evidence>
<dbReference type="UniPathway" id="UPA00219"/>
<keyword evidence="8 14" id="KW-0067">ATP-binding</keyword>
<dbReference type="Gene3D" id="3.40.1190.10">
    <property type="entry name" value="Mur-like, catalytic domain"/>
    <property type="match status" value="1"/>
</dbReference>
<feature type="domain" description="Mur ligase central" evidence="17">
    <location>
        <begin position="122"/>
        <end position="301"/>
    </location>
</feature>
<reference evidence="18 19" key="1">
    <citation type="submission" date="2009-01" db="EMBL/GenBank/DDBJ databases">
        <authorList>
            <person name="Fulton L."/>
            <person name="Clifton S."/>
            <person name="Fulton B."/>
            <person name="Xu J."/>
            <person name="Minx P."/>
            <person name="Pepin K.H."/>
            <person name="Johnson M."/>
            <person name="Bhonagiri V."/>
            <person name="Nash W.E."/>
            <person name="Mardis E.R."/>
            <person name="Wilson R.K."/>
        </authorList>
    </citation>
    <scope>NUCLEOTIDE SEQUENCE [LARGE SCALE GENOMIC DNA]</scope>
    <source>
        <strain evidence="18 19">DSM 3353</strain>
    </source>
</reference>
<dbReference type="InterPro" id="IPR050061">
    <property type="entry name" value="MurCDEF_pg_biosynth"/>
</dbReference>
<evidence type="ECO:0000259" key="15">
    <source>
        <dbReference type="Pfam" id="PF01225"/>
    </source>
</evidence>
<accession>C0EYI9</accession>
<dbReference type="GO" id="GO:0005524">
    <property type="term" value="F:ATP binding"/>
    <property type="evidence" value="ECO:0007669"/>
    <property type="project" value="UniProtKB-UniRule"/>
</dbReference>
<keyword evidence="4 14" id="KW-0963">Cytoplasm</keyword>
<dbReference type="PANTHER" id="PTHR43445">
    <property type="entry name" value="UDP-N-ACETYLMURAMATE--L-ALANINE LIGASE-RELATED"/>
    <property type="match status" value="1"/>
</dbReference>
<dbReference type="Pfam" id="PF01225">
    <property type="entry name" value="Mur_ligase"/>
    <property type="match status" value="1"/>
</dbReference>
<evidence type="ECO:0000256" key="13">
    <source>
        <dbReference type="ARBA" id="ARBA00047833"/>
    </source>
</evidence>
<evidence type="ECO:0000313" key="19">
    <source>
        <dbReference type="Proteomes" id="UP000003174"/>
    </source>
</evidence>
<comment type="caution">
    <text evidence="18">The sequence shown here is derived from an EMBL/GenBank/DDBJ whole genome shotgun (WGS) entry which is preliminary data.</text>
</comment>
<evidence type="ECO:0000256" key="3">
    <source>
        <dbReference type="ARBA" id="ARBA00012211"/>
    </source>
</evidence>
<comment type="subcellular location">
    <subcellularLocation>
        <location evidence="1 14">Cytoplasm</location>
    </subcellularLocation>
</comment>
<feature type="binding site" evidence="14">
    <location>
        <begin position="124"/>
        <end position="130"/>
    </location>
    <ligand>
        <name>ATP</name>
        <dbReference type="ChEBI" id="CHEBI:30616"/>
    </ligand>
</feature>
<dbReference type="InterPro" id="IPR013221">
    <property type="entry name" value="Mur_ligase_cen"/>
</dbReference>
<dbReference type="GO" id="GO:0009252">
    <property type="term" value="P:peptidoglycan biosynthetic process"/>
    <property type="evidence" value="ECO:0007669"/>
    <property type="project" value="UniProtKB-UniRule"/>
</dbReference>
<dbReference type="PANTHER" id="PTHR43445:SF3">
    <property type="entry name" value="UDP-N-ACETYLMURAMATE--L-ALANINE LIGASE"/>
    <property type="match status" value="1"/>
</dbReference>
<evidence type="ECO:0000256" key="8">
    <source>
        <dbReference type="ARBA" id="ARBA00022840"/>
    </source>
</evidence>
<dbReference type="Pfam" id="PF08245">
    <property type="entry name" value="Mur_ligase_M"/>
    <property type="match status" value="1"/>
</dbReference>
<dbReference type="InterPro" id="IPR004101">
    <property type="entry name" value="Mur_ligase_C"/>
</dbReference>
<dbReference type="InterPro" id="IPR000713">
    <property type="entry name" value="Mur_ligase_N"/>
</dbReference>
<evidence type="ECO:0000259" key="16">
    <source>
        <dbReference type="Pfam" id="PF02875"/>
    </source>
</evidence>
<dbReference type="Proteomes" id="UP000003174">
    <property type="component" value="Unassembled WGS sequence"/>
</dbReference>
<evidence type="ECO:0000259" key="17">
    <source>
        <dbReference type="Pfam" id="PF08245"/>
    </source>
</evidence>
<evidence type="ECO:0000256" key="4">
    <source>
        <dbReference type="ARBA" id="ARBA00022490"/>
    </source>
</evidence>
<evidence type="ECO:0000256" key="6">
    <source>
        <dbReference type="ARBA" id="ARBA00022618"/>
    </source>
</evidence>
<evidence type="ECO:0000256" key="2">
    <source>
        <dbReference type="ARBA" id="ARBA00004752"/>
    </source>
</evidence>
<dbReference type="Pfam" id="PF02875">
    <property type="entry name" value="Mur_ligase_C"/>
    <property type="match status" value="1"/>
</dbReference>